<dbReference type="PANTHER" id="PTHR44154">
    <property type="entry name" value="QUINONE OXIDOREDUCTASE"/>
    <property type="match status" value="1"/>
</dbReference>
<dbReference type="InterPro" id="IPR020843">
    <property type="entry name" value="ER"/>
</dbReference>
<dbReference type="Gene3D" id="3.40.50.720">
    <property type="entry name" value="NAD(P)-binding Rossmann-like Domain"/>
    <property type="match status" value="1"/>
</dbReference>
<dbReference type="SMART" id="SM00829">
    <property type="entry name" value="PKS_ER"/>
    <property type="match status" value="1"/>
</dbReference>
<dbReference type="InterPro" id="IPR011032">
    <property type="entry name" value="GroES-like_sf"/>
</dbReference>
<dbReference type="Pfam" id="PF13602">
    <property type="entry name" value="ADH_zinc_N_2"/>
    <property type="match status" value="1"/>
</dbReference>
<evidence type="ECO:0000259" key="2">
    <source>
        <dbReference type="SMART" id="SM00829"/>
    </source>
</evidence>
<evidence type="ECO:0000313" key="3">
    <source>
        <dbReference type="EMBL" id="MCI3240642.1"/>
    </source>
</evidence>
<dbReference type="SUPFAM" id="SSF50129">
    <property type="entry name" value="GroES-like"/>
    <property type="match status" value="1"/>
</dbReference>
<accession>A0ABS9XIA1</accession>
<dbReference type="CDD" id="cd05289">
    <property type="entry name" value="MDR_like_2"/>
    <property type="match status" value="1"/>
</dbReference>
<dbReference type="RefSeq" id="WP_242709605.1">
    <property type="nucleotide sequence ID" value="NZ_JALDAX010000004.1"/>
</dbReference>
<reference evidence="3" key="1">
    <citation type="submission" date="2022-03" db="EMBL/GenBank/DDBJ databases">
        <title>Streptomyces 7R015 and 7R016 isolated from Barleria lupulina in Thailand.</title>
        <authorList>
            <person name="Kanchanasin P."/>
            <person name="Phongsopitanun W."/>
            <person name="Tanasupawat S."/>
        </authorList>
    </citation>
    <scope>NUCLEOTIDE SEQUENCE</scope>
    <source>
        <strain evidence="3">7R016</strain>
    </source>
</reference>
<dbReference type="Gene3D" id="3.90.180.10">
    <property type="entry name" value="Medium-chain alcohol dehydrogenases, catalytic domain"/>
    <property type="match status" value="1"/>
</dbReference>
<protein>
    <submittedName>
        <fullName evidence="3">NADP-dependent oxidoreductase</fullName>
    </submittedName>
</protein>
<comment type="caution">
    <text evidence="3">The sequence shown here is derived from an EMBL/GenBank/DDBJ whole genome shotgun (WGS) entry which is preliminary data.</text>
</comment>
<dbReference type="InterPro" id="IPR051603">
    <property type="entry name" value="Zinc-ADH_QOR/CCCR"/>
</dbReference>
<feature type="domain" description="Enoyl reductase (ER)" evidence="2">
    <location>
        <begin position="17"/>
        <end position="313"/>
    </location>
</feature>
<proteinExistence type="predicted"/>
<dbReference type="EMBL" id="JALDAX010000004">
    <property type="protein sequence ID" value="MCI3240642.1"/>
    <property type="molecule type" value="Genomic_DNA"/>
</dbReference>
<keyword evidence="1" id="KW-0521">NADP</keyword>
<sequence length="318" mass="33255">MTEHNTMRTVRYHEYGEPVDVLRLETVPVPEAQAGRVRIAVHACGLAPADWAYCRGLAAGRLPRGIGLEVSGTVEAIGEGVTDVAVGDRVFGMVDWAEQTSAGAADYAIMEHWFPVPDGLELTQAASLTMAFSAAHLFLTPLDVSPGSTILVNGAGTTTGYAAVQIALHRGARVIATCGTTYARQLQALGAVVTHYGEGLVDRVSALAEGPVDGVFDTAPDSSVLPHLVQVAGGDANRVITASNPAEGAKLGLLSALDHLPPPEQRYAAIPEYARLAAEGRFTVPIAATFRLGDWRTALDLSLSGHAHGKPLLLPADG</sequence>
<dbReference type="InterPro" id="IPR036291">
    <property type="entry name" value="NAD(P)-bd_dom_sf"/>
</dbReference>
<dbReference type="SUPFAM" id="SSF51735">
    <property type="entry name" value="NAD(P)-binding Rossmann-fold domains"/>
    <property type="match status" value="1"/>
</dbReference>
<dbReference type="PANTHER" id="PTHR44154:SF1">
    <property type="entry name" value="QUINONE OXIDOREDUCTASE"/>
    <property type="match status" value="1"/>
</dbReference>
<dbReference type="Proteomes" id="UP001165270">
    <property type="component" value="Unassembled WGS sequence"/>
</dbReference>
<dbReference type="Pfam" id="PF08240">
    <property type="entry name" value="ADH_N"/>
    <property type="match status" value="1"/>
</dbReference>
<evidence type="ECO:0000256" key="1">
    <source>
        <dbReference type="ARBA" id="ARBA00022857"/>
    </source>
</evidence>
<evidence type="ECO:0000313" key="4">
    <source>
        <dbReference type="Proteomes" id="UP001165270"/>
    </source>
</evidence>
<gene>
    <name evidence="3" type="ORF">MQN93_13010</name>
</gene>
<organism evidence="3 4">
    <name type="scientific">Streptomyces spinosisporus</name>
    <dbReference type="NCBI Taxonomy" id="2927582"/>
    <lineage>
        <taxon>Bacteria</taxon>
        <taxon>Bacillati</taxon>
        <taxon>Actinomycetota</taxon>
        <taxon>Actinomycetes</taxon>
        <taxon>Kitasatosporales</taxon>
        <taxon>Streptomycetaceae</taxon>
        <taxon>Streptomyces</taxon>
    </lineage>
</organism>
<name>A0ABS9XIA1_9ACTN</name>
<keyword evidence="4" id="KW-1185">Reference proteome</keyword>
<dbReference type="InterPro" id="IPR013154">
    <property type="entry name" value="ADH-like_N"/>
</dbReference>